<reference evidence="2 3" key="1">
    <citation type="submission" date="2015-01" db="EMBL/GenBank/DDBJ databases">
        <authorList>
            <person name="Pelicic Vladimir"/>
        </authorList>
    </citation>
    <scope>NUCLEOTIDE SEQUENCE [LARGE SCALE GENOMIC DNA]</scope>
    <source>
        <strain evidence="2 3">2908</strain>
    </source>
</reference>
<sequence>MSTFLNSKQLYEASMLAYQGDRQYLKENKGLMISDSPFALASISRLYTYTIIFQLLDQGYDTDLMAIFPQEITKGLPQAEQFTLRHLLDKISGFPNYEMDHQANGKVLIEDLFKAYRLFPCCRSLFK</sequence>
<protein>
    <recommendedName>
        <fullName evidence="1">Beta-lactamase-related domain-containing protein</fullName>
    </recommendedName>
</protein>
<feature type="domain" description="Beta-lactamase-related" evidence="1">
    <location>
        <begin position="8"/>
        <end position="102"/>
    </location>
</feature>
<dbReference type="InterPro" id="IPR012338">
    <property type="entry name" value="Beta-lactam/transpept-like"/>
</dbReference>
<gene>
    <name evidence="2" type="ORF">SSV_1915</name>
</gene>
<dbReference type="InterPro" id="IPR001466">
    <property type="entry name" value="Beta-lactam-related"/>
</dbReference>
<evidence type="ECO:0000313" key="2">
    <source>
        <dbReference type="EMBL" id="CEL91191.1"/>
    </source>
</evidence>
<dbReference type="Proteomes" id="UP000183504">
    <property type="component" value="Unassembled WGS sequence"/>
</dbReference>
<dbReference type="EMBL" id="CDMW01000001">
    <property type="protein sequence ID" value="CEL91191.1"/>
    <property type="molecule type" value="Genomic_DNA"/>
</dbReference>
<evidence type="ECO:0000313" key="3">
    <source>
        <dbReference type="Proteomes" id="UP000183504"/>
    </source>
</evidence>
<name>A0A0B7GNC2_STRSA</name>
<organism evidence="2 3">
    <name type="scientific">Streptococcus sanguinis</name>
    <dbReference type="NCBI Taxonomy" id="1305"/>
    <lineage>
        <taxon>Bacteria</taxon>
        <taxon>Bacillati</taxon>
        <taxon>Bacillota</taxon>
        <taxon>Bacilli</taxon>
        <taxon>Lactobacillales</taxon>
        <taxon>Streptococcaceae</taxon>
        <taxon>Streptococcus</taxon>
    </lineage>
</organism>
<dbReference type="Pfam" id="PF00144">
    <property type="entry name" value="Beta-lactamase"/>
    <property type="match status" value="1"/>
</dbReference>
<accession>A0A0B7GNC2</accession>
<dbReference type="RefSeq" id="WP_072074629.1">
    <property type="nucleotide sequence ID" value="NZ_CDMW01000001.1"/>
</dbReference>
<evidence type="ECO:0000259" key="1">
    <source>
        <dbReference type="Pfam" id="PF00144"/>
    </source>
</evidence>
<proteinExistence type="predicted"/>
<dbReference type="AlphaFoldDB" id="A0A0B7GNC2"/>
<dbReference type="Gene3D" id="3.40.710.10">
    <property type="entry name" value="DD-peptidase/beta-lactamase superfamily"/>
    <property type="match status" value="1"/>
</dbReference>
<dbReference type="SUPFAM" id="SSF56601">
    <property type="entry name" value="beta-lactamase/transpeptidase-like"/>
    <property type="match status" value="1"/>
</dbReference>